<dbReference type="PROSITE" id="PS50082">
    <property type="entry name" value="WD_REPEATS_2"/>
    <property type="match status" value="12"/>
</dbReference>
<feature type="repeat" description="WD" evidence="3">
    <location>
        <begin position="1108"/>
        <end position="1149"/>
    </location>
</feature>
<dbReference type="Proteomes" id="UP000294927">
    <property type="component" value="Unassembled WGS sequence"/>
</dbReference>
<name>A0A4R7UPJ1_9PSEU</name>
<keyword evidence="6" id="KW-1185">Reference proteome</keyword>
<feature type="repeat" description="WD" evidence="3">
    <location>
        <begin position="599"/>
        <end position="631"/>
    </location>
</feature>
<dbReference type="SMART" id="SM00320">
    <property type="entry name" value="WD40"/>
    <property type="match status" value="13"/>
</dbReference>
<dbReference type="InterPro" id="IPR015943">
    <property type="entry name" value="WD40/YVTN_repeat-like_dom_sf"/>
</dbReference>
<dbReference type="Gene3D" id="3.40.50.300">
    <property type="entry name" value="P-loop containing nucleotide triphosphate hydrolases"/>
    <property type="match status" value="1"/>
</dbReference>
<feature type="repeat" description="WD" evidence="3">
    <location>
        <begin position="809"/>
        <end position="843"/>
    </location>
</feature>
<dbReference type="CDD" id="cd00267">
    <property type="entry name" value="ABC_ATPase"/>
    <property type="match status" value="1"/>
</dbReference>
<organism evidence="5 6">
    <name type="scientific">Actinophytocola oryzae</name>
    <dbReference type="NCBI Taxonomy" id="502181"/>
    <lineage>
        <taxon>Bacteria</taxon>
        <taxon>Bacillati</taxon>
        <taxon>Actinomycetota</taxon>
        <taxon>Actinomycetes</taxon>
        <taxon>Pseudonocardiales</taxon>
        <taxon>Pseudonocardiaceae</taxon>
    </lineage>
</organism>
<feature type="repeat" description="WD" evidence="3">
    <location>
        <begin position="641"/>
        <end position="682"/>
    </location>
</feature>
<evidence type="ECO:0000313" key="5">
    <source>
        <dbReference type="EMBL" id="TDV35443.1"/>
    </source>
</evidence>
<dbReference type="InterPro" id="IPR001680">
    <property type="entry name" value="WD40_rpt"/>
</dbReference>
<feature type="repeat" description="WD" evidence="3">
    <location>
        <begin position="766"/>
        <end position="807"/>
    </location>
</feature>
<accession>A0A4R7UPJ1</accession>
<evidence type="ECO:0000259" key="4">
    <source>
        <dbReference type="Pfam" id="PF20703"/>
    </source>
</evidence>
<dbReference type="CDD" id="cd00200">
    <property type="entry name" value="WD40"/>
    <property type="match status" value="2"/>
</dbReference>
<feature type="repeat" description="WD" evidence="3">
    <location>
        <begin position="851"/>
        <end position="883"/>
    </location>
</feature>
<dbReference type="InterPro" id="IPR036322">
    <property type="entry name" value="WD40_repeat_dom_sf"/>
</dbReference>
<dbReference type="InterPro" id="IPR019775">
    <property type="entry name" value="WD40_repeat_CS"/>
</dbReference>
<reference evidence="5 6" key="1">
    <citation type="submission" date="2019-03" db="EMBL/GenBank/DDBJ databases">
        <title>Genomic Encyclopedia of Archaeal and Bacterial Type Strains, Phase II (KMG-II): from individual species to whole genera.</title>
        <authorList>
            <person name="Goeker M."/>
        </authorList>
    </citation>
    <scope>NUCLEOTIDE SEQUENCE [LARGE SCALE GENOMIC DNA]</scope>
    <source>
        <strain evidence="5 6">DSM 45499</strain>
    </source>
</reference>
<gene>
    <name evidence="5" type="ORF">CLV71_13430</name>
</gene>
<feature type="domain" description="Novel STAND NTPase 1" evidence="4">
    <location>
        <begin position="96"/>
        <end position="457"/>
    </location>
</feature>
<comment type="caution">
    <text evidence="5">The sequence shown here is derived from an EMBL/GenBank/DDBJ whole genome shotgun (WGS) entry which is preliminary data.</text>
</comment>
<dbReference type="InterPro" id="IPR049052">
    <property type="entry name" value="nSTAND1"/>
</dbReference>
<evidence type="ECO:0000256" key="3">
    <source>
        <dbReference type="PROSITE-ProRule" id="PRU00221"/>
    </source>
</evidence>
<feature type="repeat" description="WD" evidence="3">
    <location>
        <begin position="683"/>
        <end position="723"/>
    </location>
</feature>
<dbReference type="PROSITE" id="PS00678">
    <property type="entry name" value="WD_REPEATS_1"/>
    <property type="match status" value="7"/>
</dbReference>
<dbReference type="PRINTS" id="PR00320">
    <property type="entry name" value="GPROTEINBRPT"/>
</dbReference>
<feature type="repeat" description="WD" evidence="3">
    <location>
        <begin position="1150"/>
        <end position="1191"/>
    </location>
</feature>
<dbReference type="SUPFAM" id="SSF50978">
    <property type="entry name" value="WD40 repeat-like"/>
    <property type="match status" value="2"/>
</dbReference>
<dbReference type="InterPro" id="IPR027417">
    <property type="entry name" value="P-loop_NTPase"/>
</dbReference>
<feature type="repeat" description="WD" evidence="3">
    <location>
        <begin position="981"/>
        <end position="1022"/>
    </location>
</feature>
<feature type="repeat" description="WD" evidence="3">
    <location>
        <begin position="724"/>
        <end position="765"/>
    </location>
</feature>
<dbReference type="PANTHER" id="PTHR22847">
    <property type="entry name" value="WD40 REPEAT PROTEIN"/>
    <property type="match status" value="1"/>
</dbReference>
<keyword evidence="2" id="KW-0677">Repeat</keyword>
<evidence type="ECO:0000256" key="2">
    <source>
        <dbReference type="ARBA" id="ARBA00022737"/>
    </source>
</evidence>
<dbReference type="InterPro" id="IPR020472">
    <property type="entry name" value="WD40_PAC1"/>
</dbReference>
<dbReference type="PROSITE" id="PS50294">
    <property type="entry name" value="WD_REPEATS_REGION"/>
    <property type="match status" value="10"/>
</dbReference>
<feature type="repeat" description="WD" evidence="3">
    <location>
        <begin position="1065"/>
        <end position="1106"/>
    </location>
</feature>
<dbReference type="Gene3D" id="2.130.10.10">
    <property type="entry name" value="YVTN repeat-like/Quinoprotein amine dehydrogenase"/>
    <property type="match status" value="5"/>
</dbReference>
<keyword evidence="1 3" id="KW-0853">WD repeat</keyword>
<proteinExistence type="predicted"/>
<dbReference type="Pfam" id="PF20703">
    <property type="entry name" value="nSTAND1"/>
    <property type="match status" value="1"/>
</dbReference>
<dbReference type="SUPFAM" id="SSF52540">
    <property type="entry name" value="P-loop containing nucleoside triphosphate hydrolases"/>
    <property type="match status" value="1"/>
</dbReference>
<evidence type="ECO:0000256" key="1">
    <source>
        <dbReference type="ARBA" id="ARBA00022574"/>
    </source>
</evidence>
<feature type="repeat" description="WD" evidence="3">
    <location>
        <begin position="1023"/>
        <end position="1064"/>
    </location>
</feature>
<dbReference type="AlphaFoldDB" id="A0A4R7UPJ1"/>
<dbReference type="Pfam" id="PF00400">
    <property type="entry name" value="WD40"/>
    <property type="match status" value="12"/>
</dbReference>
<dbReference type="EMBL" id="SOCP01000034">
    <property type="protein sequence ID" value="TDV35443.1"/>
    <property type="molecule type" value="Genomic_DNA"/>
</dbReference>
<dbReference type="PANTHER" id="PTHR22847:SF637">
    <property type="entry name" value="WD REPEAT DOMAIN 5B"/>
    <property type="match status" value="1"/>
</dbReference>
<dbReference type="RefSeq" id="WP_166664543.1">
    <property type="nucleotide sequence ID" value="NZ_SOCP01000034.1"/>
</dbReference>
<evidence type="ECO:0000313" key="6">
    <source>
        <dbReference type="Proteomes" id="UP000294927"/>
    </source>
</evidence>
<protein>
    <submittedName>
        <fullName evidence="5">WD-40 repeat-containing protein</fullName>
    </submittedName>
</protein>
<sequence length="1221" mass="129856">MPRPERELAGSGPIVSFAAGLRELRRQAGGPGYRELSARAGFSAATLANAAGGNRLPSLAVTLAYVRACDGDPVVWEQLWRQAAATRPSEADEDPPYQGLFSYGVHDGARFFGREAMVARLVRLLERQRFVAVFGASGSGKSSLLRAGLVPVLSTVTDRTGDDVEPAGRAVVLMTPGGDPETAATEAIGSTPADGELVLIVDQFEEVFKLCPDPARRTAFVDRIAALVTDPAPKATVVLGIRADFYARCADLPVLAGLLAGANVPVPMLTEDELRDVVTKPAALAGSTVERALVTKILTEASGQPGALPLLSHALLETWRQRRGDVLGVTGYEAAGGVAGAIARTAETLYDSFDDDLRDTARQVLIRLVAFGEGVEDTRRRIPRAELDLPGVDSVLDRLAAARLVVLGEDTVEIAHEALIRAWPRLRRWLTTDREGLRTHRQLGEAAQTWISLDRDPGALYRGARLAVAREWATRNAGRAATTATERAFLDASIGLADRERAATARRQRQLRYLVTALSVLLVAAVGAGAVALVQRRDAVAQRQTAVSRQLAAESLGLAGTEPVTAMLLAAQAYRTAPTTEARGALLGMSRFRGHLGKLRGHTGAVSEMAFLPDGNTLLSVGRDQNLVLWDTGRRARNARLTGHHTWLTAAAVSPDGHTAATGGDDDQIAIWDLDRRARVATMPSSTERVRDIVFSPDGRVLATTADNEVILWDVARRTRLTTLSGHTKPVRALAFSPDGGTVATASEDSTVILWDINRSAPVATLTGHAEGAYAAAFSPDGAMLAVGADDTTAVVWDVPTRTRLTTFTHHKSGQILALAFSPDGRTLATAGDDTAVLLWDTRHRVLRGRLTGPRTAVYTMAFSPRTSMLAAGGEDGSILLWDPDQPAVAEHPNMVSAVAFGPGGHTVATASGNRTTLWNTTDRSLRAVLSDGAVFTNAVAFSPAGHLLATVTQPFPCCPDGAEGNTLTLWDLDTGIPTRLTGHTGQVLNVAFSPDGRRIATASVDRTARIWDAATGAVLRTLTGHAGAVNGVQFSPDGRLLATAGHDQTVKLWNPVTGALLATLTGHTSWARTVTFSPDGRLLASAGHDQTIILWDVATRTRLTTLTDHADADFTGVAFSPDGHTLAYTSGEATITLWDIPRRAITARLTGHTQPVHAIAFSPDGSTLASAGSDQTLILWDVNPEQAITHICTAANRDLTPDEWRHHLPATPYTHTCTNN</sequence>